<dbReference type="PROSITE" id="PS00018">
    <property type="entry name" value="EF_HAND_1"/>
    <property type="match status" value="2"/>
</dbReference>
<feature type="domain" description="EF-hand" evidence="4">
    <location>
        <begin position="81"/>
        <end position="105"/>
    </location>
</feature>
<dbReference type="InterPro" id="IPR002048">
    <property type="entry name" value="EF_hand_dom"/>
</dbReference>
<evidence type="ECO:0000256" key="2">
    <source>
        <dbReference type="ARBA" id="ARBA00022837"/>
    </source>
</evidence>
<dbReference type="GO" id="GO:0005509">
    <property type="term" value="F:calcium ion binding"/>
    <property type="evidence" value="ECO:0007669"/>
    <property type="project" value="InterPro"/>
</dbReference>
<comment type="function">
    <text evidence="3">Troponin is the central regulatory protein of striated muscle contraction. Tn consists of three components: Tn-I which is the inhibitor of actomyosin ATPase, Tn-T which contains the binding site for tropomyosin and Tn-C. The binding of calcium to Tn-C abolishes the inhibitory action of Tn on actin filaments.</text>
</comment>
<dbReference type="Pfam" id="PF13202">
    <property type="entry name" value="EF-hand_5"/>
    <property type="match status" value="1"/>
</dbReference>
<dbReference type="Gene3D" id="1.10.238.10">
    <property type="entry name" value="EF-hand"/>
    <property type="match status" value="3"/>
</dbReference>
<comment type="caution">
    <text evidence="5">The sequence shown here is derived from an EMBL/GenBank/DDBJ whole genome shotgun (WGS) entry which is preliminary data.</text>
</comment>
<dbReference type="PANTHER" id="PTHR23048">
    <property type="entry name" value="MYOSIN LIGHT CHAIN 1, 3"/>
    <property type="match status" value="1"/>
</dbReference>
<evidence type="ECO:0000313" key="6">
    <source>
        <dbReference type="Proteomes" id="UP000318571"/>
    </source>
</evidence>
<dbReference type="GO" id="GO:0072686">
    <property type="term" value="C:mitotic spindle"/>
    <property type="evidence" value="ECO:0007669"/>
    <property type="project" value="UniProtKB-ARBA"/>
</dbReference>
<evidence type="ECO:0000256" key="1">
    <source>
        <dbReference type="ARBA" id="ARBA00022737"/>
    </source>
</evidence>
<dbReference type="STRING" id="6832.A0A553N6C4"/>
<dbReference type="SMART" id="SM00054">
    <property type="entry name" value="EFh"/>
    <property type="match status" value="4"/>
</dbReference>
<dbReference type="Pfam" id="PF13833">
    <property type="entry name" value="EF-hand_8"/>
    <property type="match status" value="1"/>
</dbReference>
<dbReference type="PANTHER" id="PTHR23048:SF0">
    <property type="entry name" value="CALMODULIN LIKE 3"/>
    <property type="match status" value="1"/>
</dbReference>
<gene>
    <name evidence="5" type="ORF">TCAL_10642</name>
</gene>
<dbReference type="AlphaFoldDB" id="A0A553N6C4"/>
<dbReference type="InterPro" id="IPR050230">
    <property type="entry name" value="CALM/Myosin/TropC-like"/>
</dbReference>
<feature type="domain" description="EF-hand" evidence="4">
    <location>
        <begin position="157"/>
        <end position="192"/>
    </location>
</feature>
<dbReference type="Proteomes" id="UP000318571">
    <property type="component" value="Chromosome 8"/>
</dbReference>
<accession>A0A553N6C4</accession>
<dbReference type="EMBL" id="VCGU01000459">
    <property type="protein sequence ID" value="TRY60953.1"/>
    <property type="molecule type" value="Genomic_DNA"/>
</dbReference>
<keyword evidence="1" id="KW-0677">Repeat</keyword>
<protein>
    <recommendedName>
        <fullName evidence="4">EF-hand domain-containing protein</fullName>
    </recommendedName>
</protein>
<dbReference type="FunFam" id="1.10.238.10:FF:000003">
    <property type="entry name" value="Calmodulin A"/>
    <property type="match status" value="1"/>
</dbReference>
<dbReference type="GO" id="GO:0016460">
    <property type="term" value="C:myosin II complex"/>
    <property type="evidence" value="ECO:0007669"/>
    <property type="project" value="TreeGrafter"/>
</dbReference>
<dbReference type="CDD" id="cd00051">
    <property type="entry name" value="EFh"/>
    <property type="match status" value="2"/>
</dbReference>
<evidence type="ECO:0000259" key="4">
    <source>
        <dbReference type="PROSITE" id="PS50222"/>
    </source>
</evidence>
<feature type="domain" description="EF-hand" evidence="4">
    <location>
        <begin position="8"/>
        <end position="43"/>
    </location>
</feature>
<dbReference type="InterPro" id="IPR011992">
    <property type="entry name" value="EF-hand-dom_pair"/>
</dbReference>
<dbReference type="InterPro" id="IPR018247">
    <property type="entry name" value="EF_Hand_1_Ca_BS"/>
</dbReference>
<evidence type="ECO:0000256" key="3">
    <source>
        <dbReference type="ARBA" id="ARBA00037722"/>
    </source>
</evidence>
<organism evidence="5 6">
    <name type="scientific">Tigriopus californicus</name>
    <name type="common">Marine copepod</name>
    <dbReference type="NCBI Taxonomy" id="6832"/>
    <lineage>
        <taxon>Eukaryota</taxon>
        <taxon>Metazoa</taxon>
        <taxon>Ecdysozoa</taxon>
        <taxon>Arthropoda</taxon>
        <taxon>Crustacea</taxon>
        <taxon>Multicrustacea</taxon>
        <taxon>Hexanauplia</taxon>
        <taxon>Copepoda</taxon>
        <taxon>Harpacticoida</taxon>
        <taxon>Harpacticidae</taxon>
        <taxon>Tigriopus</taxon>
    </lineage>
</organism>
<keyword evidence="6" id="KW-1185">Reference proteome</keyword>
<dbReference type="SUPFAM" id="SSF47473">
    <property type="entry name" value="EF-hand"/>
    <property type="match status" value="1"/>
</dbReference>
<proteinExistence type="predicted"/>
<sequence>MADKISSEDIARLMEAFHLQDVDQDGLISTKQLGEVLHTLGQNPTEAELQDLAYAMDTNESGTIDLPEFLHMMAIKMAEVNMEEEILEAFKIFDKDGNGLISSREEFPINVIKANRFQFQSQKLHNQILPSVDHIETPKTLLNRELKHVMANLGECLSEDEVEAMIKEADSDGDGSINYAEFFVMISKSFEHEGGKFS</sequence>
<evidence type="ECO:0000313" key="5">
    <source>
        <dbReference type="EMBL" id="TRY60953.1"/>
    </source>
</evidence>
<feature type="non-terminal residue" evidence="5">
    <location>
        <position position="198"/>
    </location>
</feature>
<dbReference type="OMA" id="EFPINVI"/>
<dbReference type="Pfam" id="PF13499">
    <property type="entry name" value="EF-hand_7"/>
    <property type="match status" value="1"/>
</dbReference>
<dbReference type="FunFam" id="1.10.238.10:FF:000527">
    <property type="entry name" value="Calmodulin-3"/>
    <property type="match status" value="1"/>
</dbReference>
<feature type="domain" description="EF-hand" evidence="4">
    <location>
        <begin position="44"/>
        <end position="79"/>
    </location>
</feature>
<dbReference type="PROSITE" id="PS50222">
    <property type="entry name" value="EF_HAND_2"/>
    <property type="match status" value="4"/>
</dbReference>
<keyword evidence="2" id="KW-0106">Calcium</keyword>
<name>A0A553N6C4_TIGCA</name>
<reference evidence="5 6" key="1">
    <citation type="journal article" date="2018" name="Nat. Ecol. Evol.">
        <title>Genomic signatures of mitonuclear coevolution across populations of Tigriopus californicus.</title>
        <authorList>
            <person name="Barreto F.S."/>
            <person name="Watson E.T."/>
            <person name="Lima T.G."/>
            <person name="Willett C.S."/>
            <person name="Edmands S."/>
            <person name="Li W."/>
            <person name="Burton R.S."/>
        </authorList>
    </citation>
    <scope>NUCLEOTIDE SEQUENCE [LARGE SCALE GENOMIC DNA]</scope>
    <source>
        <strain evidence="5 6">San Diego</strain>
    </source>
</reference>